<accession>E3MXI4</accession>
<organism evidence="2">
    <name type="scientific">Caenorhabditis remanei</name>
    <name type="common">Caenorhabditis vulgaris</name>
    <dbReference type="NCBI Taxonomy" id="31234"/>
    <lineage>
        <taxon>Eukaryota</taxon>
        <taxon>Metazoa</taxon>
        <taxon>Ecdysozoa</taxon>
        <taxon>Nematoda</taxon>
        <taxon>Chromadorea</taxon>
        <taxon>Rhabditida</taxon>
        <taxon>Rhabditina</taxon>
        <taxon>Rhabditomorpha</taxon>
        <taxon>Rhabditoidea</taxon>
        <taxon>Rhabditidae</taxon>
        <taxon>Peloderinae</taxon>
        <taxon>Caenorhabditis</taxon>
    </lineage>
</organism>
<name>E3MXI4_CAERE</name>
<dbReference type="EMBL" id="DS268491">
    <property type="protein sequence ID" value="EFP11559.1"/>
    <property type="molecule type" value="Genomic_DNA"/>
</dbReference>
<dbReference type="Proteomes" id="UP000008281">
    <property type="component" value="Unassembled WGS sequence"/>
</dbReference>
<evidence type="ECO:0000313" key="2">
    <source>
        <dbReference type="Proteomes" id="UP000008281"/>
    </source>
</evidence>
<sequence>MDSTEGIQFVVHDANGILPERVVGVQNQYRKYDDGGYYLKFVSDDVHLPVGRFRVYLRLGNSNYRGFGFEFDVNPEVQLLYEPQNCRVGSLCPIIIRNVNEQYNVEISLTPEYMTNFVQIAENGDRVYTFRPRRAGQILSDIRIQNLPVMGNAFQLICLNREDGRVPMGYVAAPAGFDD</sequence>
<proteinExistence type="predicted"/>
<reference evidence="1" key="1">
    <citation type="submission" date="2007-07" db="EMBL/GenBank/DDBJ databases">
        <title>PCAP assembly of the Caenorhabditis remanei genome.</title>
        <authorList>
            <consortium name="The Caenorhabditis remanei Sequencing Consortium"/>
            <person name="Wilson R.K."/>
        </authorList>
    </citation>
    <scope>NUCLEOTIDE SEQUENCE [LARGE SCALE GENOMIC DNA]</scope>
    <source>
        <strain evidence="1">PB4641</strain>
    </source>
</reference>
<dbReference type="HOGENOM" id="CLU_1504837_0_0_1"/>
<protein>
    <submittedName>
        <fullName evidence="1">Uncharacterized protein</fullName>
    </submittedName>
</protein>
<evidence type="ECO:0000313" key="1">
    <source>
        <dbReference type="EMBL" id="EFP11559.1"/>
    </source>
</evidence>
<dbReference type="AlphaFoldDB" id="E3MXI4"/>
<gene>
    <name evidence="1" type="ORF">CRE_28862</name>
</gene>
<dbReference type="InParanoid" id="E3MXI4"/>
<keyword evidence="2" id="KW-1185">Reference proteome</keyword>